<feature type="non-terminal residue" evidence="1">
    <location>
        <position position="92"/>
    </location>
</feature>
<sequence>TVHVACNNRKINKDTPSSRICYDAVLKNNLIIYIGGIGASMNETTHDDQIGSRFGHSAVLRSTFTQVQTDITVLDVSTTPVYMMDKAPQAIT</sequence>
<comment type="caution">
    <text evidence="1">The sequence shown here is derived from an EMBL/GenBank/DDBJ whole genome shotgun (WGS) entry which is preliminary data.</text>
</comment>
<reference evidence="1 2" key="1">
    <citation type="submission" date="2021-06" db="EMBL/GenBank/DDBJ databases">
        <authorList>
            <person name="Kallberg Y."/>
            <person name="Tangrot J."/>
            <person name="Rosling A."/>
        </authorList>
    </citation>
    <scope>NUCLEOTIDE SEQUENCE [LARGE SCALE GENOMIC DNA]</scope>
    <source>
        <strain evidence="1 2">120-4 pot B 10/14</strain>
    </source>
</reference>
<name>A0ABN7W259_GIGMA</name>
<evidence type="ECO:0000313" key="2">
    <source>
        <dbReference type="Proteomes" id="UP000789901"/>
    </source>
</evidence>
<keyword evidence="2" id="KW-1185">Reference proteome</keyword>
<gene>
    <name evidence="1" type="ORF">GMARGA_LOCUS25510</name>
</gene>
<evidence type="ECO:0000313" key="1">
    <source>
        <dbReference type="EMBL" id="CAG8812185.1"/>
    </source>
</evidence>
<feature type="non-terminal residue" evidence="1">
    <location>
        <position position="1"/>
    </location>
</feature>
<dbReference type="EMBL" id="CAJVQB010028337">
    <property type="protein sequence ID" value="CAG8812185.1"/>
    <property type="molecule type" value="Genomic_DNA"/>
</dbReference>
<dbReference type="Proteomes" id="UP000789901">
    <property type="component" value="Unassembled WGS sequence"/>
</dbReference>
<protein>
    <submittedName>
        <fullName evidence="1">38127_t:CDS:1</fullName>
    </submittedName>
</protein>
<proteinExistence type="predicted"/>
<accession>A0ABN7W259</accession>
<organism evidence="1 2">
    <name type="scientific">Gigaspora margarita</name>
    <dbReference type="NCBI Taxonomy" id="4874"/>
    <lineage>
        <taxon>Eukaryota</taxon>
        <taxon>Fungi</taxon>
        <taxon>Fungi incertae sedis</taxon>
        <taxon>Mucoromycota</taxon>
        <taxon>Glomeromycotina</taxon>
        <taxon>Glomeromycetes</taxon>
        <taxon>Diversisporales</taxon>
        <taxon>Gigasporaceae</taxon>
        <taxon>Gigaspora</taxon>
    </lineage>
</organism>